<protein>
    <submittedName>
        <fullName evidence="2">Uncharacterized protein</fullName>
    </submittedName>
</protein>
<gene>
    <name evidence="2" type="ORF">E2C01_102879</name>
</gene>
<proteinExistence type="predicted"/>
<evidence type="ECO:0000313" key="3">
    <source>
        <dbReference type="Proteomes" id="UP000324222"/>
    </source>
</evidence>
<keyword evidence="3" id="KW-1185">Reference proteome</keyword>
<sequence>METRPVMATSCRSFGEIEKDIVLIESVGASTTPGTTLEAIISGTSLRQASVLVLIGFLGGSLSRPLRAGKRSQTSHSTQTRLGPSPAWPKC</sequence>
<dbReference type="EMBL" id="VSRR010154415">
    <property type="protein sequence ID" value="MPD07038.1"/>
    <property type="molecule type" value="Genomic_DNA"/>
</dbReference>
<comment type="caution">
    <text evidence="2">The sequence shown here is derived from an EMBL/GenBank/DDBJ whole genome shotgun (WGS) entry which is preliminary data.</text>
</comment>
<organism evidence="2 3">
    <name type="scientific">Portunus trituberculatus</name>
    <name type="common">Swimming crab</name>
    <name type="synonym">Neptunus trituberculatus</name>
    <dbReference type="NCBI Taxonomy" id="210409"/>
    <lineage>
        <taxon>Eukaryota</taxon>
        <taxon>Metazoa</taxon>
        <taxon>Ecdysozoa</taxon>
        <taxon>Arthropoda</taxon>
        <taxon>Crustacea</taxon>
        <taxon>Multicrustacea</taxon>
        <taxon>Malacostraca</taxon>
        <taxon>Eumalacostraca</taxon>
        <taxon>Eucarida</taxon>
        <taxon>Decapoda</taxon>
        <taxon>Pleocyemata</taxon>
        <taxon>Brachyura</taxon>
        <taxon>Eubrachyura</taxon>
        <taxon>Portunoidea</taxon>
        <taxon>Portunidae</taxon>
        <taxon>Portuninae</taxon>
        <taxon>Portunus</taxon>
    </lineage>
</organism>
<evidence type="ECO:0000313" key="2">
    <source>
        <dbReference type="EMBL" id="MPD07038.1"/>
    </source>
</evidence>
<name>A0A5B7KNK1_PORTR</name>
<evidence type="ECO:0000256" key="1">
    <source>
        <dbReference type="SAM" id="MobiDB-lite"/>
    </source>
</evidence>
<dbReference type="AlphaFoldDB" id="A0A5B7KNK1"/>
<accession>A0A5B7KNK1</accession>
<dbReference type="Proteomes" id="UP000324222">
    <property type="component" value="Unassembled WGS sequence"/>
</dbReference>
<reference evidence="2 3" key="1">
    <citation type="submission" date="2019-05" db="EMBL/GenBank/DDBJ databases">
        <title>Another draft genome of Portunus trituberculatus and its Hox gene families provides insights of decapod evolution.</title>
        <authorList>
            <person name="Jeong J.-H."/>
            <person name="Song I."/>
            <person name="Kim S."/>
            <person name="Choi T."/>
            <person name="Kim D."/>
            <person name="Ryu S."/>
            <person name="Kim W."/>
        </authorList>
    </citation>
    <scope>NUCLEOTIDE SEQUENCE [LARGE SCALE GENOMIC DNA]</scope>
    <source>
        <tissue evidence="2">Muscle</tissue>
    </source>
</reference>
<feature type="compositionally biased region" description="Polar residues" evidence="1">
    <location>
        <begin position="71"/>
        <end position="82"/>
    </location>
</feature>
<feature type="region of interest" description="Disordered" evidence="1">
    <location>
        <begin position="65"/>
        <end position="91"/>
    </location>
</feature>